<feature type="transmembrane region" description="Helical" evidence="1">
    <location>
        <begin position="12"/>
        <end position="36"/>
    </location>
</feature>
<reference evidence="2 3" key="1">
    <citation type="submission" date="2017-05" db="EMBL/GenBank/DDBJ databases">
        <title>Vagococcus spp. assemblies.</title>
        <authorList>
            <person name="Gulvik C.A."/>
        </authorList>
    </citation>
    <scope>NUCLEOTIDE SEQUENCE [LARGE SCALE GENOMIC DNA]</scope>
    <source>
        <strain evidence="2 3">SS1995</strain>
    </source>
</reference>
<dbReference type="Proteomes" id="UP000287857">
    <property type="component" value="Unassembled WGS sequence"/>
</dbReference>
<evidence type="ECO:0000313" key="2">
    <source>
        <dbReference type="EMBL" id="RSU00681.1"/>
    </source>
</evidence>
<proteinExistence type="predicted"/>
<dbReference type="OrthoDB" id="9938305at2"/>
<keyword evidence="1" id="KW-1133">Transmembrane helix</keyword>
<organism evidence="2 3">
    <name type="scientific">Vagococcus vulneris</name>
    <dbReference type="NCBI Taxonomy" id="1977869"/>
    <lineage>
        <taxon>Bacteria</taxon>
        <taxon>Bacillati</taxon>
        <taxon>Bacillota</taxon>
        <taxon>Bacilli</taxon>
        <taxon>Lactobacillales</taxon>
        <taxon>Enterococcaceae</taxon>
        <taxon>Vagococcus</taxon>
    </lineage>
</organism>
<keyword evidence="1" id="KW-0812">Transmembrane</keyword>
<feature type="transmembrane region" description="Helical" evidence="1">
    <location>
        <begin position="90"/>
        <end position="109"/>
    </location>
</feature>
<evidence type="ECO:0000256" key="1">
    <source>
        <dbReference type="SAM" id="Phobius"/>
    </source>
</evidence>
<comment type="caution">
    <text evidence="2">The sequence shown here is derived from an EMBL/GenBank/DDBJ whole genome shotgun (WGS) entry which is preliminary data.</text>
</comment>
<dbReference type="EMBL" id="NGJS01000001">
    <property type="protein sequence ID" value="RSU00681.1"/>
    <property type="molecule type" value="Genomic_DNA"/>
</dbReference>
<name>A0A430A2L2_9ENTE</name>
<sequence>MSVRKKYFYLLFRHYGQGFLFLAFLFQLFFLVRLGFNHINELFFLGFKGADKVNQFSITSIVITLAVLVFITSCWMYLITNNKKYIKKGIGLIIAMYVWTGLFGAIDLLSVQSSSIVSAKNTLIAGITYLLFRRYVAIEDKRVFLDIFPALKNIYEANGVEGLPNISEEWKRYLRNIRGNREKSEKQSLNDNFFMWGLRHESDSFRISFRLRYTPFQLKIYELVSLGYPHTVIGSLGKAYKKEVK</sequence>
<feature type="transmembrane region" description="Helical" evidence="1">
    <location>
        <begin position="56"/>
        <end position="78"/>
    </location>
</feature>
<keyword evidence="1" id="KW-0472">Membrane</keyword>
<gene>
    <name evidence="2" type="ORF">CBF37_01315</name>
</gene>
<keyword evidence="3" id="KW-1185">Reference proteome</keyword>
<evidence type="ECO:0000313" key="3">
    <source>
        <dbReference type="Proteomes" id="UP000287857"/>
    </source>
</evidence>
<dbReference type="RefSeq" id="WP_002350154.1">
    <property type="nucleotide sequence ID" value="NZ_NGJS01000001.1"/>
</dbReference>
<protein>
    <submittedName>
        <fullName evidence="2">Uncharacterized protein</fullName>
    </submittedName>
</protein>
<dbReference type="AlphaFoldDB" id="A0A430A2L2"/>
<accession>A0A430A2L2</accession>